<dbReference type="GO" id="GO:0008137">
    <property type="term" value="F:NADH dehydrogenase (ubiquinone) activity"/>
    <property type="evidence" value="ECO:0007669"/>
    <property type="project" value="UniProtKB-EC"/>
</dbReference>
<evidence type="ECO:0000256" key="3">
    <source>
        <dbReference type="ARBA" id="ARBA00022692"/>
    </source>
</evidence>
<feature type="transmembrane region" description="Helical" evidence="7">
    <location>
        <begin position="162"/>
        <end position="185"/>
    </location>
</feature>
<proteinExistence type="inferred from homology"/>
<dbReference type="EMBL" id="JQ302311">
    <property type="protein sequence ID" value="AFH09358.1"/>
    <property type="molecule type" value="Genomic_DNA"/>
</dbReference>
<comment type="subcellular location">
    <subcellularLocation>
        <location evidence="1">Membrane</location>
        <topology evidence="1">Multi-pass membrane protein</topology>
    </subcellularLocation>
</comment>
<dbReference type="EC" id="7.1.1.2" evidence="2"/>
<dbReference type="HAMAP" id="MF_00445">
    <property type="entry name" value="NDH1_NuoN_1"/>
    <property type="match status" value="1"/>
</dbReference>
<comment type="catalytic activity">
    <reaction evidence="6">
        <text>a ubiquinone + NADH + 5 H(+)(in) = a ubiquinol + NAD(+) + 4 H(+)(out)</text>
        <dbReference type="Rhea" id="RHEA:29091"/>
        <dbReference type="Rhea" id="RHEA-COMP:9565"/>
        <dbReference type="Rhea" id="RHEA-COMP:9566"/>
        <dbReference type="ChEBI" id="CHEBI:15378"/>
        <dbReference type="ChEBI" id="CHEBI:16389"/>
        <dbReference type="ChEBI" id="CHEBI:17976"/>
        <dbReference type="ChEBI" id="CHEBI:57540"/>
        <dbReference type="ChEBI" id="CHEBI:57945"/>
        <dbReference type="EC" id="7.1.1.2"/>
    </reaction>
</comment>
<sequence>MYETFNIIINPEVLLSLAVLSLILYGINLSTLKLSIGILQLMLWAGVTSLVSYDAGVDELLSWPTAFGCNGLLMTNSWIIISKILIIIGSISILLMGSGETIMIKPYQSSPILVLIVALSSLLLVSSINWLSIYLAIELQTFSLFILAALKRDSAYSTEAGLKYFVLGAVSSGLFLFGCALLYGLTGETSIQGINSAVSTDVGKILITISLLFKLSAAPFHMWAPDVYEGAPTTTTALLATVPKIGVFSILVQIGPVTNVVLVCAVLSIVYGAIGALNQTKIKRLLAYSGIGHMGFILFGVAIGSFESIQASLIYMVIYVIITICSFSIILSLKLAKDLIVEVGGLSRDNPVIALTLALAFLSTAGIPPLAGFLSKWLILLSGISNGYYLICIIAVISSVIAGVYYVRLVQIIYFQADYPILIWQKLLRPQVSGRDRRVDFSKSVVAGLTFFLILFLMISPNFLLQITHDATISLY</sequence>
<evidence type="ECO:0000313" key="9">
    <source>
        <dbReference type="EMBL" id="AFH09358.1"/>
    </source>
</evidence>
<evidence type="ECO:0000256" key="7">
    <source>
        <dbReference type="SAM" id="Phobius"/>
    </source>
</evidence>
<feature type="transmembrane region" description="Helical" evidence="7">
    <location>
        <begin position="387"/>
        <end position="407"/>
    </location>
</feature>
<evidence type="ECO:0000256" key="4">
    <source>
        <dbReference type="ARBA" id="ARBA00022989"/>
    </source>
</evidence>
<dbReference type="GO" id="GO:0016491">
    <property type="term" value="F:oxidoreductase activity"/>
    <property type="evidence" value="ECO:0007669"/>
    <property type="project" value="UniProtKB-KW"/>
</dbReference>
<feature type="transmembrane region" description="Helical" evidence="7">
    <location>
        <begin position="6"/>
        <end position="27"/>
    </location>
</feature>
<reference evidence="9" key="1">
    <citation type="journal article" date="2012" name="Gene">
        <title>Small inverted repeats drive mitochondrial genome evolution in Lake Baikal sponges.</title>
        <authorList>
            <person name="Lavrov D.V."/>
            <person name="Maikova O.O."/>
            <person name="Pett W."/>
            <person name="Belikov S.I."/>
        </authorList>
    </citation>
    <scope>NUCLEOTIDE SEQUENCE</scope>
</reference>
<name>I6PDF0_9METZ</name>
<geneLocation type="mitochondrion" evidence="9"/>
<keyword evidence="4 7" id="KW-1133">Transmembrane helix</keyword>
<feature type="transmembrane region" description="Helical" evidence="7">
    <location>
        <begin position="34"/>
        <end position="53"/>
    </location>
</feature>
<feature type="transmembrane region" description="Helical" evidence="7">
    <location>
        <begin position="73"/>
        <end position="95"/>
    </location>
</feature>
<evidence type="ECO:0000259" key="8">
    <source>
        <dbReference type="Pfam" id="PF00361"/>
    </source>
</evidence>
<dbReference type="AlphaFoldDB" id="I6PDF0"/>
<feature type="domain" description="NADH:quinone oxidoreductase/Mrp antiporter transmembrane" evidence="8">
    <location>
        <begin position="128"/>
        <end position="401"/>
    </location>
</feature>
<feature type="transmembrane region" description="Helical" evidence="7">
    <location>
        <begin position="285"/>
        <end position="306"/>
    </location>
</feature>
<evidence type="ECO:0000256" key="1">
    <source>
        <dbReference type="ARBA" id="ARBA00004141"/>
    </source>
</evidence>
<evidence type="ECO:0000256" key="5">
    <source>
        <dbReference type="ARBA" id="ARBA00023136"/>
    </source>
</evidence>
<feature type="transmembrane region" description="Helical" evidence="7">
    <location>
        <begin position="107"/>
        <end position="125"/>
    </location>
</feature>
<dbReference type="NCBIfam" id="TIGR01770">
    <property type="entry name" value="NDH_I_N"/>
    <property type="match status" value="1"/>
</dbReference>
<dbReference type="Pfam" id="PF00361">
    <property type="entry name" value="Proton_antipo_M"/>
    <property type="match status" value="1"/>
</dbReference>
<organism evidence="9">
    <name type="scientific">Corvomeyenia sp. DVL-2012</name>
    <dbReference type="NCBI Taxonomy" id="1144270"/>
    <lineage>
        <taxon>Eukaryota</taxon>
        <taxon>Metazoa</taxon>
        <taxon>Porifera</taxon>
        <taxon>Demospongiae</taxon>
        <taxon>Heteroscleromorpha</taxon>
        <taxon>Spongillida</taxon>
        <taxon>Metaniidae</taxon>
        <taxon>Corvomeyenia</taxon>
    </lineage>
</organism>
<dbReference type="PANTHER" id="PTHR22773">
    <property type="entry name" value="NADH DEHYDROGENASE"/>
    <property type="match status" value="1"/>
</dbReference>
<feature type="transmembrane region" description="Helical" evidence="7">
    <location>
        <begin position="205"/>
        <end position="224"/>
    </location>
</feature>
<feature type="transmembrane region" description="Helical" evidence="7">
    <location>
        <begin position="260"/>
        <end position="278"/>
    </location>
</feature>
<dbReference type="InterPro" id="IPR010096">
    <property type="entry name" value="NADH-Q_OxRdtase_suN/2"/>
</dbReference>
<evidence type="ECO:0000256" key="2">
    <source>
        <dbReference type="ARBA" id="ARBA00012944"/>
    </source>
</evidence>
<keyword evidence="3 7" id="KW-0812">Transmembrane</keyword>
<evidence type="ECO:0000256" key="6">
    <source>
        <dbReference type="ARBA" id="ARBA00049551"/>
    </source>
</evidence>
<accession>I6PDF0</accession>
<gene>
    <name evidence="9" type="primary">nad2</name>
</gene>
<keyword evidence="9" id="KW-0496">Mitochondrion</keyword>
<dbReference type="InterPro" id="IPR001750">
    <property type="entry name" value="ND/Mrp_TM"/>
</dbReference>
<dbReference type="GO" id="GO:0016020">
    <property type="term" value="C:membrane"/>
    <property type="evidence" value="ECO:0007669"/>
    <property type="project" value="UniProtKB-SubCell"/>
</dbReference>
<feature type="transmembrane region" description="Helical" evidence="7">
    <location>
        <begin position="445"/>
        <end position="467"/>
    </location>
</feature>
<protein>
    <recommendedName>
        <fullName evidence="2">NADH:ubiquinone reductase (H(+)-translocating)</fullName>
        <ecNumber evidence="2">7.1.1.2</ecNumber>
    </recommendedName>
</protein>
<feature type="transmembrane region" description="Helical" evidence="7">
    <location>
        <begin position="312"/>
        <end position="331"/>
    </location>
</feature>
<feature type="transmembrane region" description="Helical" evidence="7">
    <location>
        <begin position="352"/>
        <end position="375"/>
    </location>
</feature>
<dbReference type="GO" id="GO:0042773">
    <property type="term" value="P:ATP synthesis coupled electron transport"/>
    <property type="evidence" value="ECO:0007669"/>
    <property type="project" value="InterPro"/>
</dbReference>
<keyword evidence="5 7" id="KW-0472">Membrane</keyword>
<keyword evidence="9" id="KW-0560">Oxidoreductase</keyword>